<dbReference type="InterPro" id="IPR016197">
    <property type="entry name" value="Chromo-like_dom_sf"/>
</dbReference>
<comment type="subcellular location">
    <subcellularLocation>
        <location evidence="1">Nucleus</location>
    </subcellularLocation>
</comment>
<dbReference type="InterPro" id="IPR000953">
    <property type="entry name" value="Chromo/chromo_shadow_dom"/>
</dbReference>
<evidence type="ECO:0000259" key="3">
    <source>
        <dbReference type="PROSITE" id="PS50013"/>
    </source>
</evidence>
<evidence type="ECO:0000313" key="4">
    <source>
        <dbReference type="EMBL" id="SJL03651.1"/>
    </source>
</evidence>
<proteinExistence type="predicted"/>
<dbReference type="AlphaFoldDB" id="A0A284R4L1"/>
<dbReference type="EMBL" id="FUEG01000004">
    <property type="protein sequence ID" value="SJL03651.1"/>
    <property type="molecule type" value="Genomic_DNA"/>
</dbReference>
<dbReference type="OMA" id="HEEQWEV"/>
<dbReference type="InterPro" id="IPR023780">
    <property type="entry name" value="Chromo_domain"/>
</dbReference>
<dbReference type="STRING" id="47428.A0A284R4L1"/>
<dbReference type="InterPro" id="IPR051219">
    <property type="entry name" value="Heterochromatin_chromo-domain"/>
</dbReference>
<reference evidence="5" key="1">
    <citation type="journal article" date="2017" name="Nat. Ecol. Evol.">
        <title>Genome expansion and lineage-specific genetic innovations in the forest pathogenic fungi Armillaria.</title>
        <authorList>
            <person name="Sipos G."/>
            <person name="Prasanna A.N."/>
            <person name="Walter M.C."/>
            <person name="O'Connor E."/>
            <person name="Balint B."/>
            <person name="Krizsan K."/>
            <person name="Kiss B."/>
            <person name="Hess J."/>
            <person name="Varga T."/>
            <person name="Slot J."/>
            <person name="Riley R."/>
            <person name="Boka B."/>
            <person name="Rigling D."/>
            <person name="Barry K."/>
            <person name="Lee J."/>
            <person name="Mihaltcheva S."/>
            <person name="LaButti K."/>
            <person name="Lipzen A."/>
            <person name="Waldron R."/>
            <person name="Moloney N.M."/>
            <person name="Sperisen C."/>
            <person name="Kredics L."/>
            <person name="Vagvoelgyi C."/>
            <person name="Patrignani A."/>
            <person name="Fitzpatrick D."/>
            <person name="Nagy I."/>
            <person name="Doyle S."/>
            <person name="Anderson J.B."/>
            <person name="Grigoriev I.V."/>
            <person name="Gueldener U."/>
            <person name="Muensterkoetter M."/>
            <person name="Nagy L.G."/>
        </authorList>
    </citation>
    <scope>NUCLEOTIDE SEQUENCE [LARGE SCALE GENOMIC DNA]</scope>
    <source>
        <strain evidence="5">C18/9</strain>
    </source>
</reference>
<evidence type="ECO:0000256" key="2">
    <source>
        <dbReference type="ARBA" id="ARBA00023242"/>
    </source>
</evidence>
<dbReference type="PANTHER" id="PTHR22812">
    <property type="entry name" value="CHROMOBOX PROTEIN"/>
    <property type="match status" value="1"/>
</dbReference>
<accession>A0A284R4L1</accession>
<dbReference type="SMART" id="SM00298">
    <property type="entry name" value="CHROMO"/>
    <property type="match status" value="1"/>
</dbReference>
<evidence type="ECO:0000313" key="5">
    <source>
        <dbReference type="Proteomes" id="UP000219338"/>
    </source>
</evidence>
<dbReference type="Pfam" id="PF24626">
    <property type="entry name" value="SH3_Tf2-1"/>
    <property type="match status" value="1"/>
</dbReference>
<dbReference type="InterPro" id="IPR056924">
    <property type="entry name" value="SH3_Tf2-1"/>
</dbReference>
<dbReference type="Pfam" id="PF00385">
    <property type="entry name" value="Chromo"/>
    <property type="match status" value="1"/>
</dbReference>
<sequence>MLSKCVTAVKYQTRARVWLDTTNLHLPCPKKKLDNKHVGLFLVLKKHGLSTYKLKLPPAWKIYPVFNKTLLTPYTPPAFPNQEQPPPLPSDIIHSEEEYEVESILDNKPHKVHRRKGEPSRIVTDYLIKWKGYGSEENKWTAEKYLGNAKEAIADYLKSKKGTITVQAIVVEPKTVTVIINAR</sequence>
<dbReference type="SUPFAM" id="SSF54160">
    <property type="entry name" value="Chromo domain-like"/>
    <property type="match status" value="1"/>
</dbReference>
<dbReference type="OrthoDB" id="3043229at2759"/>
<dbReference type="GO" id="GO:0006338">
    <property type="term" value="P:chromatin remodeling"/>
    <property type="evidence" value="ECO:0007669"/>
    <property type="project" value="UniProtKB-ARBA"/>
</dbReference>
<evidence type="ECO:0000256" key="1">
    <source>
        <dbReference type="ARBA" id="ARBA00004123"/>
    </source>
</evidence>
<dbReference type="Proteomes" id="UP000219338">
    <property type="component" value="Unassembled WGS sequence"/>
</dbReference>
<gene>
    <name evidence="4" type="ORF">ARMOST_07008</name>
</gene>
<dbReference type="PROSITE" id="PS50013">
    <property type="entry name" value="CHROMO_2"/>
    <property type="match status" value="1"/>
</dbReference>
<organism evidence="4 5">
    <name type="scientific">Armillaria ostoyae</name>
    <name type="common">Armillaria root rot fungus</name>
    <dbReference type="NCBI Taxonomy" id="47428"/>
    <lineage>
        <taxon>Eukaryota</taxon>
        <taxon>Fungi</taxon>
        <taxon>Dikarya</taxon>
        <taxon>Basidiomycota</taxon>
        <taxon>Agaricomycotina</taxon>
        <taxon>Agaricomycetes</taxon>
        <taxon>Agaricomycetidae</taxon>
        <taxon>Agaricales</taxon>
        <taxon>Marasmiineae</taxon>
        <taxon>Physalacriaceae</taxon>
        <taxon>Armillaria</taxon>
    </lineage>
</organism>
<name>A0A284R4L1_ARMOS</name>
<keyword evidence="5" id="KW-1185">Reference proteome</keyword>
<protein>
    <recommendedName>
        <fullName evidence="3">Chromo domain-containing protein</fullName>
    </recommendedName>
</protein>
<feature type="domain" description="Chromo" evidence="3">
    <location>
        <begin position="99"/>
        <end position="168"/>
    </location>
</feature>
<dbReference type="GO" id="GO:0005634">
    <property type="term" value="C:nucleus"/>
    <property type="evidence" value="ECO:0007669"/>
    <property type="project" value="UniProtKB-SubCell"/>
</dbReference>
<keyword evidence="2" id="KW-0539">Nucleus</keyword>
<dbReference type="Gene3D" id="2.40.50.40">
    <property type="match status" value="1"/>
</dbReference>